<gene>
    <name evidence="1" type="ORF">BTO11_14755</name>
</gene>
<dbReference type="InterPro" id="IPR007411">
    <property type="entry name" value="EpmC"/>
</dbReference>
<comment type="caution">
    <text evidence="1">The sequence shown here is derived from an EMBL/GenBank/DDBJ whole genome shotgun (WGS) entry which is preliminary data.</text>
</comment>
<dbReference type="GO" id="GO:0003746">
    <property type="term" value="F:translation elongation factor activity"/>
    <property type="evidence" value="ECO:0007669"/>
    <property type="project" value="UniProtKB-KW"/>
</dbReference>
<dbReference type="RefSeq" id="WP_105053309.1">
    <property type="nucleotide sequence ID" value="NZ_BMYG01000001.1"/>
</dbReference>
<accession>A0A2S7UYJ7</accession>
<dbReference type="Pfam" id="PF04315">
    <property type="entry name" value="EpmC"/>
    <property type="match status" value="1"/>
</dbReference>
<sequence>MADLAEQQHHIQDIIDLFDDCFFESFNTKLVKGNDEPIYLPAGKTDINIPAQDYAQVVFAHGYYASALHEISHWCLAGEQRRTQIDFGYWYCPDGRTADQQKAFQQAEIKPQSIEWALCLSAGFKFNVSCDNLSGDEFGNQPDSKAFEQKILQQISHYLEHGFPARAQLLMTKLAVRYQKAIPTSITQFIPSFQKEVSCQ</sequence>
<dbReference type="EMBL" id="MSCH01000003">
    <property type="protein sequence ID" value="PQJ54785.1"/>
    <property type="molecule type" value="Genomic_DNA"/>
</dbReference>
<keyword evidence="1" id="KW-0648">Protein biosynthesis</keyword>
<dbReference type="OrthoDB" id="5298591at2"/>
<organism evidence="1 2">
    <name type="scientific">Psychrosphaera saromensis</name>
    <dbReference type="NCBI Taxonomy" id="716813"/>
    <lineage>
        <taxon>Bacteria</taxon>
        <taxon>Pseudomonadati</taxon>
        <taxon>Pseudomonadota</taxon>
        <taxon>Gammaproteobacteria</taxon>
        <taxon>Alteromonadales</taxon>
        <taxon>Pseudoalteromonadaceae</taxon>
        <taxon>Psychrosphaera</taxon>
    </lineage>
</organism>
<reference evidence="1 2" key="1">
    <citation type="submission" date="2016-12" db="EMBL/GenBank/DDBJ databases">
        <title>Diversity of luminous bacteria.</title>
        <authorList>
            <person name="Yoshizawa S."/>
            <person name="Kogure K."/>
        </authorList>
    </citation>
    <scope>NUCLEOTIDE SEQUENCE [LARGE SCALE GENOMIC DNA]</scope>
    <source>
        <strain evidence="1 2">SA4-48</strain>
    </source>
</reference>
<name>A0A2S7UYJ7_9GAMM</name>
<protein>
    <submittedName>
        <fullName evidence="1">Elongation factor P hydroxylase</fullName>
    </submittedName>
</protein>
<keyword evidence="2" id="KW-1185">Reference proteome</keyword>
<evidence type="ECO:0000313" key="2">
    <source>
        <dbReference type="Proteomes" id="UP000239007"/>
    </source>
</evidence>
<dbReference type="AlphaFoldDB" id="A0A2S7UYJ7"/>
<evidence type="ECO:0000313" key="1">
    <source>
        <dbReference type="EMBL" id="PQJ54785.1"/>
    </source>
</evidence>
<keyword evidence="1" id="KW-0251">Elongation factor</keyword>
<dbReference type="Proteomes" id="UP000239007">
    <property type="component" value="Unassembled WGS sequence"/>
</dbReference>
<proteinExistence type="predicted"/>